<feature type="region of interest" description="Disordered" evidence="1">
    <location>
        <begin position="169"/>
        <end position="222"/>
    </location>
</feature>
<reference evidence="2" key="2">
    <citation type="submission" date="2020-05" db="UniProtKB">
        <authorList>
            <consortium name="EnsemblMetazoa"/>
        </authorList>
    </citation>
    <scope>IDENTIFICATION</scope>
    <source>
        <strain evidence="2">LVP_AGWG</strain>
    </source>
</reference>
<accession>A0A6I8U422</accession>
<evidence type="ECO:0000256" key="1">
    <source>
        <dbReference type="SAM" id="MobiDB-lite"/>
    </source>
</evidence>
<feature type="region of interest" description="Disordered" evidence="1">
    <location>
        <begin position="28"/>
        <end position="50"/>
    </location>
</feature>
<dbReference type="PANTHER" id="PTHR10773:SF19">
    <property type="match status" value="1"/>
</dbReference>
<dbReference type="OrthoDB" id="7764560at2759"/>
<feature type="region of interest" description="Disordered" evidence="1">
    <location>
        <begin position="79"/>
        <end position="109"/>
    </location>
</feature>
<feature type="region of interest" description="Disordered" evidence="1">
    <location>
        <begin position="307"/>
        <end position="330"/>
    </location>
</feature>
<organism evidence="2 3">
    <name type="scientific">Aedes aegypti</name>
    <name type="common">Yellowfever mosquito</name>
    <name type="synonym">Culex aegypti</name>
    <dbReference type="NCBI Taxonomy" id="7159"/>
    <lineage>
        <taxon>Eukaryota</taxon>
        <taxon>Metazoa</taxon>
        <taxon>Ecdysozoa</taxon>
        <taxon>Arthropoda</taxon>
        <taxon>Hexapoda</taxon>
        <taxon>Insecta</taxon>
        <taxon>Pterygota</taxon>
        <taxon>Neoptera</taxon>
        <taxon>Endopterygota</taxon>
        <taxon>Diptera</taxon>
        <taxon>Nematocera</taxon>
        <taxon>Culicoidea</taxon>
        <taxon>Culicidae</taxon>
        <taxon>Culicinae</taxon>
        <taxon>Aedini</taxon>
        <taxon>Aedes</taxon>
        <taxon>Stegomyia</taxon>
    </lineage>
</organism>
<dbReference type="AlphaFoldDB" id="A0A6I8U422"/>
<proteinExistence type="predicted"/>
<protein>
    <submittedName>
        <fullName evidence="2">Uncharacterized protein</fullName>
    </submittedName>
</protein>
<dbReference type="Proteomes" id="UP000008820">
    <property type="component" value="Chromosome 1"/>
</dbReference>
<keyword evidence="3" id="KW-1185">Reference proteome</keyword>
<feature type="compositionally biased region" description="Basic and acidic residues" evidence="1">
    <location>
        <begin position="1232"/>
        <end position="1248"/>
    </location>
</feature>
<feature type="region of interest" description="Disordered" evidence="1">
    <location>
        <begin position="587"/>
        <end position="613"/>
    </location>
</feature>
<sequence length="1254" mass="141681">MASGDTNKTAVVQKSRSFGAEFRKFISSPQCPASDIPASTKKARTLQGPGVKLPCETENASVNDSAESKQNQTHRAVLRNIANSPKTRPKGTSFDANSHRGSQDAKSKNIPAQVLLKNISVAHKQAVDVHKDNQNIYKAPPKLSLGMTAGMKMHLGISKTSIRSNSSREIFHGTGNVGEKRNISRGSMSNSYGSNGSKNTSTIRAHSSAGQHVKSDDNGSARKHSEMIKQVKHATLNVSSDELCRSDHSTSLSSSTQTAVFESMTNEMFEGLSGISKLEQRPYLPRHSISIRPSLDESRVQKTIEAHSSSTSRYDNSIHHGSTFHPSNPKGKPLRFDMKYKFNAKFNLNYYSAVFNGSMGTKFRNMNDPSIQMNSNQSKQSVSFNESFTNLEVSFSRVITSTPNRVFPIDYSINSSTQHEAMDLTVPSCEQALCLALPKATSQQAIPISPLDLRVSRNVTPSEQATIEACSELPTAVRHKLNVYQDQSTAFPREADHDDLDGSAVESDSTSKDADWHPDKNDIEDSEDEDPARLIRTPKAKSEDTDRGDEDLDINSDSEESIDGDPTCLNDLTIYEYFEKYQTLVSEDEFEENSDGEDEIDKPQKRAANNHPLPSKRLCLGLGESNILNNNRDNNISIQGTDNIEKEAVQIKISKQHMRNRNKRNKEKGLEYQRRDGTIVPARSIKPSCNCKLDCGKKYPDATRRKLLSSLLQVKSSGQNQFLASHISVTKTARPKVVNSRRAYSRKYYLPAIEGPVKVCKVMFMATFDIRDRKIRTIAAKKSAGGGIAADDGRLKNESRLTVCAEHMKYIKKHMLSFPAYTSHYGRAKSDRLYLSGDLSVTKMHQLYQEQCSMDGLAPVCYNTYRIIFNTMNLSFRKPKIDTCDICDRLRVQIKTEVDVIEKRALENQQEDHQQAAQKVYEEKRRDIQRSRSDSTVRVVSFDLQKQLPTPYLTCGRTFYSRQLYTLNLTMYLSCLGENSAACYIWDETKARRGSQEIGSCIMKDLLGIPSGITEVIYYSDRCGGQNLNKNIVFMFSYMIELFAERGRSLTILHKFMRTGHSHMEVDTIHAAIERTKRKTSIDIETPRDWVFLIASVRRSIPFKVYEMTQAEFKSISDLSKRYRIPQNNATGERIKFKEIMVFKYSTDHPRIVEYKKDVSENCFQSMSLATDDNLPNADHIVLNPIEDHPIMLPEAKLKDLKNLMPYIKQKEYYSAFLKTLQEPKRGRRPKNHIEDHFESDIYDKPGSDEEDID</sequence>
<reference evidence="2 3" key="1">
    <citation type="submission" date="2017-06" db="EMBL/GenBank/DDBJ databases">
        <title>Aedes aegypti genome working group (AGWG) sequencing and assembly.</title>
        <authorList>
            <consortium name="Aedes aegypti Genome Working Group (AGWG)"/>
            <person name="Matthews B.J."/>
        </authorList>
    </citation>
    <scope>NUCLEOTIDE SEQUENCE [LARGE SCALE GENOMIC DNA]</scope>
    <source>
        <strain evidence="2 3">LVP_AGWG</strain>
    </source>
</reference>
<feature type="compositionally biased region" description="Low complexity" evidence="1">
    <location>
        <begin position="184"/>
        <end position="201"/>
    </location>
</feature>
<feature type="compositionally biased region" description="Acidic residues" evidence="1">
    <location>
        <begin position="587"/>
        <end position="600"/>
    </location>
</feature>
<feature type="region of interest" description="Disordered" evidence="1">
    <location>
        <begin position="489"/>
        <end position="567"/>
    </location>
</feature>
<dbReference type="EnsemblMetazoa" id="AAEL022233-RA">
    <property type="protein sequence ID" value="AAEL022233-PA"/>
    <property type="gene ID" value="AAEL022233"/>
</dbReference>
<feature type="compositionally biased region" description="Acidic residues" evidence="1">
    <location>
        <begin position="546"/>
        <end position="563"/>
    </location>
</feature>
<feature type="region of interest" description="Disordered" evidence="1">
    <location>
        <begin position="1225"/>
        <end position="1254"/>
    </location>
</feature>
<dbReference type="PANTHER" id="PTHR10773">
    <property type="entry name" value="DNA-DIRECTED RNA POLYMERASES I, II, AND III SUBUNIT RPABC2"/>
    <property type="match status" value="1"/>
</dbReference>
<feature type="compositionally biased region" description="Basic and acidic residues" evidence="1">
    <location>
        <begin position="97"/>
        <end position="107"/>
    </location>
</feature>
<dbReference type="InParanoid" id="A0A6I8U422"/>
<evidence type="ECO:0000313" key="2">
    <source>
        <dbReference type="EnsemblMetazoa" id="AAEL022233-PA"/>
    </source>
</evidence>
<gene>
    <name evidence="2" type="primary">110674802</name>
</gene>
<name>A0A6I8U422_AEDAE</name>
<feature type="compositionally biased region" description="Basic and acidic residues" evidence="1">
    <location>
        <begin position="213"/>
        <end position="222"/>
    </location>
</feature>
<feature type="compositionally biased region" description="Basic and acidic residues" evidence="1">
    <location>
        <begin position="509"/>
        <end position="523"/>
    </location>
</feature>
<evidence type="ECO:0000313" key="3">
    <source>
        <dbReference type="Proteomes" id="UP000008820"/>
    </source>
</evidence>